<dbReference type="AlphaFoldDB" id="A0AAP0EW54"/>
<name>A0AAP0EW54_9MAGN</name>
<dbReference type="Proteomes" id="UP001420932">
    <property type="component" value="Unassembled WGS sequence"/>
</dbReference>
<proteinExistence type="predicted"/>
<sequence length="319" mass="35329">MADKASRGVVVYGDGLVRFIDPSHTHIHEIASRGSCGFLSLRDSPSPITEDEDERIVKELAQLLDAYDFCIMKNAERIQGLEGPDESSIPTLPKRFMGLRAAIVTNNSRVKSFATELGVTPLELDEFFGQQSLNEQSLSRLLLLLGFKEGKILEVSGFDLLFIHVGLSSKEGAQDVEALGTKQIKLVNELTGSILQRAQPGTDILSRLHFSLVVSYGALLDGEDRNSTSLLSQQLVNDNLSLLIPRQSYSTRGANFAPDIRNYSPMLIAQWQEAVTRKDTAISFSFKEFKERGANLAIPAERFLHEVAFKLWKAPKYGA</sequence>
<keyword evidence="2" id="KW-1185">Reference proteome</keyword>
<accession>A0AAP0EW54</accession>
<dbReference type="PANTHER" id="PTHR35506:SF1">
    <property type="entry name" value="OS02G0135600 PROTEIN"/>
    <property type="match status" value="1"/>
</dbReference>
<gene>
    <name evidence="1" type="ORF">Syun_026307</name>
</gene>
<reference evidence="1 2" key="1">
    <citation type="submission" date="2024-01" db="EMBL/GenBank/DDBJ databases">
        <title>Genome assemblies of Stephania.</title>
        <authorList>
            <person name="Yang L."/>
        </authorList>
    </citation>
    <scope>NUCLEOTIDE SEQUENCE [LARGE SCALE GENOMIC DNA]</scope>
    <source>
        <strain evidence="1">YNDBR</strain>
        <tissue evidence="1">Leaf</tissue>
    </source>
</reference>
<dbReference type="PANTHER" id="PTHR35506">
    <property type="entry name" value="OS02G0135600 PROTEIN"/>
    <property type="match status" value="1"/>
</dbReference>
<organism evidence="1 2">
    <name type="scientific">Stephania yunnanensis</name>
    <dbReference type="NCBI Taxonomy" id="152371"/>
    <lineage>
        <taxon>Eukaryota</taxon>
        <taxon>Viridiplantae</taxon>
        <taxon>Streptophyta</taxon>
        <taxon>Embryophyta</taxon>
        <taxon>Tracheophyta</taxon>
        <taxon>Spermatophyta</taxon>
        <taxon>Magnoliopsida</taxon>
        <taxon>Ranunculales</taxon>
        <taxon>Menispermaceae</taxon>
        <taxon>Menispermoideae</taxon>
        <taxon>Cissampelideae</taxon>
        <taxon>Stephania</taxon>
    </lineage>
</organism>
<protein>
    <submittedName>
        <fullName evidence="1">Uncharacterized protein</fullName>
    </submittedName>
</protein>
<evidence type="ECO:0000313" key="2">
    <source>
        <dbReference type="Proteomes" id="UP001420932"/>
    </source>
</evidence>
<dbReference type="EMBL" id="JBBNAF010000011">
    <property type="protein sequence ID" value="KAK9099262.1"/>
    <property type="molecule type" value="Genomic_DNA"/>
</dbReference>
<comment type="caution">
    <text evidence="1">The sequence shown here is derived from an EMBL/GenBank/DDBJ whole genome shotgun (WGS) entry which is preliminary data.</text>
</comment>
<evidence type="ECO:0000313" key="1">
    <source>
        <dbReference type="EMBL" id="KAK9099262.1"/>
    </source>
</evidence>